<evidence type="ECO:0000313" key="3">
    <source>
        <dbReference type="Proteomes" id="UP000566663"/>
    </source>
</evidence>
<proteinExistence type="predicted"/>
<dbReference type="InterPro" id="IPR036182">
    <property type="entry name" value="PCuAC_sf"/>
</dbReference>
<dbReference type="EMBL" id="JACHFZ010000004">
    <property type="protein sequence ID" value="MBB5292486.1"/>
    <property type="molecule type" value="Genomic_DNA"/>
</dbReference>
<evidence type="ECO:0000313" key="2">
    <source>
        <dbReference type="EMBL" id="MBB5292486.1"/>
    </source>
</evidence>
<gene>
    <name evidence="2" type="ORF">HNQ67_002010</name>
</gene>
<dbReference type="SUPFAM" id="SSF110087">
    <property type="entry name" value="DR1885-like metal-binding protein"/>
    <property type="match status" value="1"/>
</dbReference>
<evidence type="ECO:0000256" key="1">
    <source>
        <dbReference type="SAM" id="SignalP"/>
    </source>
</evidence>
<keyword evidence="1" id="KW-0732">Signal</keyword>
<dbReference type="InterPro" id="IPR058248">
    <property type="entry name" value="Lxx211020-like"/>
</dbReference>
<feature type="signal peptide" evidence="1">
    <location>
        <begin position="1"/>
        <end position="22"/>
    </location>
</feature>
<protein>
    <submittedName>
        <fullName evidence="2">Copper(I)-binding protein</fullName>
    </submittedName>
</protein>
<dbReference type="Proteomes" id="UP000566663">
    <property type="component" value="Unassembled WGS sequence"/>
</dbReference>
<feature type="chain" id="PRO_5031499398" evidence="1">
    <location>
        <begin position="23"/>
        <end position="158"/>
    </location>
</feature>
<dbReference type="RefSeq" id="WP_183254961.1">
    <property type="nucleotide sequence ID" value="NZ_BAAAFF010000001.1"/>
</dbReference>
<comment type="caution">
    <text evidence="2">The sequence shown here is derived from an EMBL/GenBank/DDBJ whole genome shotgun (WGS) entry which is preliminary data.</text>
</comment>
<dbReference type="PROSITE" id="PS51257">
    <property type="entry name" value="PROKAR_LIPOPROTEIN"/>
    <property type="match status" value="1"/>
</dbReference>
<dbReference type="InterPro" id="IPR007410">
    <property type="entry name" value="LpqE-like"/>
</dbReference>
<dbReference type="PANTHER" id="PTHR36302:SF1">
    <property type="entry name" value="COPPER CHAPERONE PCU(A)C"/>
    <property type="match status" value="1"/>
</dbReference>
<sequence>MSRALYLVLAALALAACTPGQPAQQGDAAATVQASGAVCRPTPTGRQMTGCYVTVTAPADDRLISVSSPVAGRAEIHESRIENNMMIMYELRDGLALPAGQAVELKPGGSHIMLLAVTEPLKAGDSVPLTLTFATAAPVEITAPVGQPALTKAGDAAH</sequence>
<reference evidence="2 3" key="1">
    <citation type="submission" date="2020-08" db="EMBL/GenBank/DDBJ databases">
        <title>Genomic Encyclopedia of Type Strains, Phase IV (KMG-IV): sequencing the most valuable type-strain genomes for metagenomic binning, comparative biology and taxonomic classification.</title>
        <authorList>
            <person name="Goeker M."/>
        </authorList>
    </citation>
    <scope>NUCLEOTIDE SEQUENCE [LARGE SCALE GENOMIC DNA]</scope>
    <source>
        <strain evidence="2 3">DSM 25335</strain>
    </source>
</reference>
<dbReference type="Pfam" id="PF04314">
    <property type="entry name" value="PCuAC"/>
    <property type="match status" value="1"/>
</dbReference>
<dbReference type="Gene3D" id="2.60.40.1890">
    <property type="entry name" value="PCu(A)C copper chaperone"/>
    <property type="match status" value="1"/>
</dbReference>
<accession>A0A7W8MI00</accession>
<keyword evidence="3" id="KW-1185">Reference proteome</keyword>
<dbReference type="PANTHER" id="PTHR36302">
    <property type="entry name" value="BLR7088 PROTEIN"/>
    <property type="match status" value="1"/>
</dbReference>
<organism evidence="2 3">
    <name type="scientific">Brevundimonas basaltis</name>
    <dbReference type="NCBI Taxonomy" id="472166"/>
    <lineage>
        <taxon>Bacteria</taxon>
        <taxon>Pseudomonadati</taxon>
        <taxon>Pseudomonadota</taxon>
        <taxon>Alphaproteobacteria</taxon>
        <taxon>Caulobacterales</taxon>
        <taxon>Caulobacteraceae</taxon>
        <taxon>Brevundimonas</taxon>
    </lineage>
</organism>
<name>A0A7W8MI00_9CAUL</name>
<dbReference type="AlphaFoldDB" id="A0A7W8MI00"/>